<dbReference type="AlphaFoldDB" id="A0A183IKA0"/>
<feature type="disulfide bond" evidence="3">
    <location>
        <begin position="241"/>
        <end position="251"/>
    </location>
</feature>
<dbReference type="Gene3D" id="2.60.40.10">
    <property type="entry name" value="Immunoglobulins"/>
    <property type="match status" value="1"/>
</dbReference>
<comment type="caution">
    <text evidence="3">Lacks conserved residue(s) required for the propagation of feature annotation.</text>
</comment>
<evidence type="ECO:0000256" key="4">
    <source>
        <dbReference type="SAM" id="MobiDB-lite"/>
    </source>
</evidence>
<dbReference type="GO" id="GO:0005576">
    <property type="term" value="C:extracellular region"/>
    <property type="evidence" value="ECO:0007669"/>
    <property type="project" value="TreeGrafter"/>
</dbReference>
<dbReference type="EMBL" id="UZAM01008093">
    <property type="protein sequence ID" value="VDP03196.1"/>
    <property type="molecule type" value="Genomic_DNA"/>
</dbReference>
<dbReference type="OrthoDB" id="283575at2759"/>
<feature type="domain" description="EGF-like" evidence="5">
    <location>
        <begin position="237"/>
        <end position="269"/>
    </location>
</feature>
<dbReference type="PROSITE" id="PS50835">
    <property type="entry name" value="IG_LIKE"/>
    <property type="match status" value="1"/>
</dbReference>
<dbReference type="PANTHER" id="PTHR14949">
    <property type="entry name" value="EGF-LIKE-DOMAIN, MULTIPLE 7, 8"/>
    <property type="match status" value="1"/>
</dbReference>
<evidence type="ECO:0000256" key="3">
    <source>
        <dbReference type="PROSITE-ProRule" id="PRU00076"/>
    </source>
</evidence>
<dbReference type="SMART" id="SM00181">
    <property type="entry name" value="EGF"/>
    <property type="match status" value="2"/>
</dbReference>
<evidence type="ECO:0000256" key="2">
    <source>
        <dbReference type="ARBA" id="ARBA00023157"/>
    </source>
</evidence>
<dbReference type="InterPro" id="IPR036179">
    <property type="entry name" value="Ig-like_dom_sf"/>
</dbReference>
<gene>
    <name evidence="7" type="ORF">SBAD_LOCUS4046</name>
</gene>
<evidence type="ECO:0000313" key="8">
    <source>
        <dbReference type="Proteomes" id="UP000270296"/>
    </source>
</evidence>
<dbReference type="Proteomes" id="UP000270296">
    <property type="component" value="Unassembled WGS sequence"/>
</dbReference>
<dbReference type="SMART" id="SM00408">
    <property type="entry name" value="IGc2"/>
    <property type="match status" value="1"/>
</dbReference>
<dbReference type="InterPro" id="IPR007110">
    <property type="entry name" value="Ig-like_dom"/>
</dbReference>
<dbReference type="GO" id="GO:0009986">
    <property type="term" value="C:cell surface"/>
    <property type="evidence" value="ECO:0007669"/>
    <property type="project" value="TreeGrafter"/>
</dbReference>
<dbReference type="PROSITE" id="PS00022">
    <property type="entry name" value="EGF_1"/>
    <property type="match status" value="2"/>
</dbReference>
<sequence>MHRMTGEKVVLRCPVGPSPSAGSNPVQWTKNGNVISDQTNTQFALEMALPADSGTYECALKNKASTSVQSFNITIKPVRSEGCADGTSEGFHDSQDIVGCAGSWKGHVKRAGQSLCSKGWRVCGPKDKPLFKTVNSRYWSEYGGCFAYNAAQTATKCRRCINHYSMAALGKDCAVNEKSRNSIRMSRKCFDRRHMQVYSDKFIKNNGGGGCLYRKNHKITGVLCCKIRKSDGKLKKKQTTCNPACENGGVCTHRGVCACPKGFHGHFCQHTSESCSPKCLHTGKCMNGYCYCRFPYYGKFCQQKADLPLKDEVRQRRDRNTTHLP</sequence>
<feature type="disulfide bond" evidence="3">
    <location>
        <begin position="259"/>
        <end position="268"/>
    </location>
</feature>
<organism evidence="9">
    <name type="scientific">Soboliphyme baturini</name>
    <dbReference type="NCBI Taxonomy" id="241478"/>
    <lineage>
        <taxon>Eukaryota</taxon>
        <taxon>Metazoa</taxon>
        <taxon>Ecdysozoa</taxon>
        <taxon>Nematoda</taxon>
        <taxon>Enoplea</taxon>
        <taxon>Dorylaimia</taxon>
        <taxon>Dioctophymatida</taxon>
        <taxon>Dioctophymatoidea</taxon>
        <taxon>Soboliphymatidae</taxon>
        <taxon>Soboliphyme</taxon>
    </lineage>
</organism>
<reference evidence="7 8" key="2">
    <citation type="submission" date="2018-11" db="EMBL/GenBank/DDBJ databases">
        <authorList>
            <consortium name="Pathogen Informatics"/>
        </authorList>
    </citation>
    <scope>NUCLEOTIDE SEQUENCE [LARGE SCALE GENOMIC DNA]</scope>
</reference>
<protein>
    <submittedName>
        <fullName evidence="9">Ig-like domain-containing protein</fullName>
    </submittedName>
</protein>
<evidence type="ECO:0000259" key="6">
    <source>
        <dbReference type="PROSITE" id="PS50835"/>
    </source>
</evidence>
<dbReference type="PROSITE" id="PS50026">
    <property type="entry name" value="EGF_3"/>
    <property type="match status" value="1"/>
</dbReference>
<evidence type="ECO:0000259" key="5">
    <source>
        <dbReference type="PROSITE" id="PS50026"/>
    </source>
</evidence>
<evidence type="ECO:0000313" key="7">
    <source>
        <dbReference type="EMBL" id="VDP03196.1"/>
    </source>
</evidence>
<keyword evidence="3" id="KW-0245">EGF-like domain</keyword>
<dbReference type="InterPro" id="IPR050969">
    <property type="entry name" value="Dev_Signal_Modulators"/>
</dbReference>
<reference evidence="9" key="1">
    <citation type="submission" date="2016-06" db="UniProtKB">
        <authorList>
            <consortium name="WormBaseParasite"/>
        </authorList>
    </citation>
    <scope>IDENTIFICATION</scope>
</reference>
<dbReference type="InterPro" id="IPR000742">
    <property type="entry name" value="EGF"/>
</dbReference>
<keyword evidence="1" id="KW-0732">Signal</keyword>
<keyword evidence="8" id="KW-1185">Reference proteome</keyword>
<dbReference type="PROSITE" id="PS01186">
    <property type="entry name" value="EGF_2"/>
    <property type="match status" value="2"/>
</dbReference>
<feature type="region of interest" description="Disordered" evidence="4">
    <location>
        <begin position="1"/>
        <end position="26"/>
    </location>
</feature>
<accession>A0A183IKA0</accession>
<feature type="compositionally biased region" description="Basic and acidic residues" evidence="4">
    <location>
        <begin position="1"/>
        <end position="10"/>
    </location>
</feature>
<proteinExistence type="predicted"/>
<name>A0A183IKA0_9BILA</name>
<keyword evidence="2 3" id="KW-1015">Disulfide bond</keyword>
<dbReference type="GO" id="GO:0005102">
    <property type="term" value="F:signaling receptor binding"/>
    <property type="evidence" value="ECO:0007669"/>
    <property type="project" value="TreeGrafter"/>
</dbReference>
<evidence type="ECO:0000313" key="9">
    <source>
        <dbReference type="WBParaSite" id="SBAD_0000422701-mRNA-1"/>
    </source>
</evidence>
<dbReference type="PANTHER" id="PTHR14949:SF54">
    <property type="entry name" value="VWFD DOMAIN-CONTAINING PROTEIN"/>
    <property type="match status" value="1"/>
</dbReference>
<dbReference type="SUPFAM" id="SSF48726">
    <property type="entry name" value="Immunoglobulin"/>
    <property type="match status" value="1"/>
</dbReference>
<dbReference type="InterPro" id="IPR003598">
    <property type="entry name" value="Ig_sub2"/>
</dbReference>
<feature type="domain" description="Ig-like" evidence="6">
    <location>
        <begin position="1"/>
        <end position="74"/>
    </location>
</feature>
<dbReference type="Gene3D" id="2.10.25.10">
    <property type="entry name" value="Laminin"/>
    <property type="match status" value="1"/>
</dbReference>
<dbReference type="WBParaSite" id="SBAD_0000422701-mRNA-1">
    <property type="protein sequence ID" value="SBAD_0000422701-mRNA-1"/>
    <property type="gene ID" value="SBAD_0000422701"/>
</dbReference>
<dbReference type="InterPro" id="IPR013783">
    <property type="entry name" value="Ig-like_fold"/>
</dbReference>
<evidence type="ECO:0000256" key="1">
    <source>
        <dbReference type="ARBA" id="ARBA00022729"/>
    </source>
</evidence>
<dbReference type="Pfam" id="PF13895">
    <property type="entry name" value="Ig_2"/>
    <property type="match status" value="1"/>
</dbReference>